<dbReference type="AlphaFoldDB" id="A0A645FVA8"/>
<accession>A0A645FVA8</accession>
<dbReference type="PANTHER" id="PTHR44845">
    <property type="entry name" value="CARRIER DOMAIN-CONTAINING PROTEIN"/>
    <property type="match status" value="1"/>
</dbReference>
<organism evidence="4">
    <name type="scientific">bioreactor metagenome</name>
    <dbReference type="NCBI Taxonomy" id="1076179"/>
    <lineage>
        <taxon>unclassified sequences</taxon>
        <taxon>metagenomes</taxon>
        <taxon>ecological metagenomes</taxon>
    </lineage>
</organism>
<protein>
    <submittedName>
        <fullName evidence="4">D-alanine--D-alanyl carrier protein ligase</fullName>
        <ecNumber evidence="4">6.2.1.-</ecNumber>
    </submittedName>
</protein>
<dbReference type="Gene3D" id="3.30.300.30">
    <property type="match status" value="1"/>
</dbReference>
<evidence type="ECO:0000256" key="2">
    <source>
        <dbReference type="ARBA" id="ARBA00022553"/>
    </source>
</evidence>
<proteinExistence type="predicted"/>
<sequence length="236" mass="27306">MPSALVLVANADAFSLVAAPSKIEKVFFVGEQMPVKQLNYWKKALPNADFINIYGSTEVAGNFLYFQYDNLLDESKRLPTGKRFPNTKVFLMNEEGKEITKAFEEGEICVVSDTLSMGYYGDMERTNMVFVQNPLVDYKEVMYKTGDLGIYDEQNNIVWTSRKDFQIKHMGYRIELSEIEISIGAIPEIEECCCVYDYKQKKIILFYQAKKDLKKEIGKCVRNLLPKYMYPSKYIK</sequence>
<dbReference type="SUPFAM" id="SSF56801">
    <property type="entry name" value="Acetyl-CoA synthetase-like"/>
    <property type="match status" value="1"/>
</dbReference>
<evidence type="ECO:0000259" key="3">
    <source>
        <dbReference type="Pfam" id="PF00501"/>
    </source>
</evidence>
<feature type="domain" description="AMP-dependent synthetase/ligase" evidence="3">
    <location>
        <begin position="2"/>
        <end position="120"/>
    </location>
</feature>
<dbReference type="InterPro" id="IPR045851">
    <property type="entry name" value="AMP-bd_C_sf"/>
</dbReference>
<dbReference type="EMBL" id="VSSQ01062850">
    <property type="protein sequence ID" value="MPN15964.1"/>
    <property type="molecule type" value="Genomic_DNA"/>
</dbReference>
<comment type="caution">
    <text evidence="4">The sequence shown here is derived from an EMBL/GenBank/DDBJ whole genome shotgun (WGS) entry which is preliminary data.</text>
</comment>
<keyword evidence="2" id="KW-0597">Phosphoprotein</keyword>
<dbReference type="PANTHER" id="PTHR44845:SF6">
    <property type="entry name" value="BETA-ALANINE-ACTIVATING ENZYME"/>
    <property type="match status" value="1"/>
</dbReference>
<evidence type="ECO:0000313" key="4">
    <source>
        <dbReference type="EMBL" id="MPN15964.1"/>
    </source>
</evidence>
<evidence type="ECO:0000256" key="1">
    <source>
        <dbReference type="ARBA" id="ARBA00022450"/>
    </source>
</evidence>
<name>A0A645FVA8_9ZZZZ</name>
<keyword evidence="1" id="KW-0596">Phosphopantetheine</keyword>
<dbReference type="InterPro" id="IPR000873">
    <property type="entry name" value="AMP-dep_synth/lig_dom"/>
</dbReference>
<reference evidence="4" key="1">
    <citation type="submission" date="2019-08" db="EMBL/GenBank/DDBJ databases">
        <authorList>
            <person name="Kucharzyk K."/>
            <person name="Murdoch R.W."/>
            <person name="Higgins S."/>
            <person name="Loffler F."/>
        </authorList>
    </citation>
    <scope>NUCLEOTIDE SEQUENCE</scope>
</reference>
<dbReference type="GO" id="GO:0016874">
    <property type="term" value="F:ligase activity"/>
    <property type="evidence" value="ECO:0007669"/>
    <property type="project" value="UniProtKB-KW"/>
</dbReference>
<dbReference type="InterPro" id="IPR042099">
    <property type="entry name" value="ANL_N_sf"/>
</dbReference>
<gene>
    <name evidence="4" type="primary">dltA_14</name>
    <name evidence="4" type="ORF">SDC9_163300</name>
</gene>
<dbReference type="Pfam" id="PF00501">
    <property type="entry name" value="AMP-binding"/>
    <property type="match status" value="1"/>
</dbReference>
<dbReference type="EC" id="6.2.1.-" evidence="4"/>
<dbReference type="Gene3D" id="3.40.50.12780">
    <property type="entry name" value="N-terminal domain of ligase-like"/>
    <property type="match status" value="1"/>
</dbReference>
<keyword evidence="4" id="KW-0436">Ligase</keyword>